<dbReference type="STRING" id="157838.AN964_18925"/>
<comment type="caution">
    <text evidence="1">The sequence shown here is derived from an EMBL/GenBank/DDBJ whole genome shotgun (WGS) entry which is preliminary data.</text>
</comment>
<organism evidence="1 2">
    <name type="scientific">Heyndrickxia shackletonii</name>
    <dbReference type="NCBI Taxonomy" id="157838"/>
    <lineage>
        <taxon>Bacteria</taxon>
        <taxon>Bacillati</taxon>
        <taxon>Bacillota</taxon>
        <taxon>Bacilli</taxon>
        <taxon>Bacillales</taxon>
        <taxon>Bacillaceae</taxon>
        <taxon>Heyndrickxia</taxon>
    </lineage>
</organism>
<evidence type="ECO:0008006" key="3">
    <source>
        <dbReference type="Google" id="ProtNLM"/>
    </source>
</evidence>
<gene>
    <name evidence="1" type="ORF">AN964_18925</name>
</gene>
<accession>A0A0Q3WQA0</accession>
<dbReference type="EMBL" id="LJJC01000006">
    <property type="protein sequence ID" value="KQL51085.1"/>
    <property type="molecule type" value="Genomic_DNA"/>
</dbReference>
<dbReference type="Proteomes" id="UP000051888">
    <property type="component" value="Unassembled WGS sequence"/>
</dbReference>
<dbReference type="AlphaFoldDB" id="A0A0Q3WQA0"/>
<sequence length="147" mass="17039">MKSFKIVSLQVILSDGNIKDIVLEDGLIINKEDGKKTWLIEAYISKEYYDFFRTAQQSPDDLNVQVVITHESNDPAPFSTHIRGIKQFENHISVLLEGFLKVKRSNYAELLLSDIVREGFTGEELIEEFKNRMKKRIKYVASKKVQE</sequence>
<proteinExistence type="predicted"/>
<name>A0A0Q3WQA0_9BACI</name>
<dbReference type="InterPro" id="IPR025573">
    <property type="entry name" value="YwpF"/>
</dbReference>
<protein>
    <recommendedName>
        <fullName evidence="3">YwpF-like protein</fullName>
    </recommendedName>
</protein>
<dbReference type="PATRIC" id="fig|157838.3.peg.4184"/>
<reference evidence="1 2" key="1">
    <citation type="submission" date="2015-09" db="EMBL/GenBank/DDBJ databases">
        <title>Genome sequencing project for genomic taxonomy and phylogenomics of Bacillus-like bacteria.</title>
        <authorList>
            <person name="Liu B."/>
            <person name="Wang J."/>
            <person name="Zhu Y."/>
            <person name="Liu G."/>
            <person name="Chen Q."/>
            <person name="Chen Z."/>
            <person name="Lan J."/>
            <person name="Che J."/>
            <person name="Ge C."/>
            <person name="Shi H."/>
            <person name="Pan Z."/>
            <person name="Liu X."/>
        </authorList>
    </citation>
    <scope>NUCLEOTIDE SEQUENCE [LARGE SCALE GENOMIC DNA]</scope>
    <source>
        <strain evidence="1 2">LMG 18435</strain>
    </source>
</reference>
<evidence type="ECO:0000313" key="1">
    <source>
        <dbReference type="EMBL" id="KQL51085.1"/>
    </source>
</evidence>
<dbReference type="Pfam" id="PF14183">
    <property type="entry name" value="YwpF"/>
    <property type="match status" value="1"/>
</dbReference>
<keyword evidence="2" id="KW-1185">Reference proteome</keyword>
<dbReference type="OrthoDB" id="2427395at2"/>
<dbReference type="RefSeq" id="WP_055741384.1">
    <property type="nucleotide sequence ID" value="NZ_JAAIWL010000022.1"/>
</dbReference>
<evidence type="ECO:0000313" key="2">
    <source>
        <dbReference type="Proteomes" id="UP000051888"/>
    </source>
</evidence>